<reference evidence="3" key="1">
    <citation type="submission" date="2025-08" db="UniProtKB">
        <authorList>
            <consortium name="RefSeq"/>
        </authorList>
    </citation>
    <scope>IDENTIFICATION</scope>
</reference>
<feature type="region of interest" description="Disordered" evidence="1">
    <location>
        <begin position="1"/>
        <end position="239"/>
    </location>
</feature>
<dbReference type="Proteomes" id="UP000504632">
    <property type="component" value="Chromosome 6"/>
</dbReference>
<feature type="compositionally biased region" description="Polar residues" evidence="1">
    <location>
        <begin position="1"/>
        <end position="10"/>
    </location>
</feature>
<feature type="compositionally biased region" description="Basic and acidic residues" evidence="1">
    <location>
        <begin position="229"/>
        <end position="239"/>
    </location>
</feature>
<dbReference type="AlphaFoldDB" id="A0A6J2VIW6"/>
<keyword evidence="2" id="KW-1185">Reference proteome</keyword>
<dbReference type="InParanoid" id="A0A6J2VIW6"/>
<feature type="compositionally biased region" description="Basic and acidic residues" evidence="1">
    <location>
        <begin position="144"/>
        <end position="164"/>
    </location>
</feature>
<dbReference type="OrthoDB" id="8960082at2759"/>
<feature type="compositionally biased region" description="Low complexity" evidence="1">
    <location>
        <begin position="117"/>
        <end position="130"/>
    </location>
</feature>
<proteinExistence type="predicted"/>
<protein>
    <submittedName>
        <fullName evidence="3">Uncharacterized protein LOC115814279</fullName>
    </submittedName>
</protein>
<dbReference type="RefSeq" id="XP_030632910.1">
    <property type="nucleotide sequence ID" value="XM_030777050.1"/>
</dbReference>
<name>A0A6J2VIW6_CHACN</name>
<evidence type="ECO:0000313" key="3">
    <source>
        <dbReference type="RefSeq" id="XP_030632910.1"/>
    </source>
</evidence>
<accession>A0A6J2VIW6</accession>
<dbReference type="GeneID" id="115814279"/>
<feature type="compositionally biased region" description="Basic and acidic residues" evidence="1">
    <location>
        <begin position="174"/>
        <end position="186"/>
    </location>
</feature>
<feature type="compositionally biased region" description="Basic and acidic residues" evidence="1">
    <location>
        <begin position="51"/>
        <end position="63"/>
    </location>
</feature>
<sequence>MAATEASTEPVQGDTVDTKAEAEPTNVEIATAPAEEAQTTTEAPQSAEQPADSKAKPASEKIWDSFLNKSGLGKVMGGKKKKEQSTGAEDAVGDEQEKTATLNQPDQGEAVSPNDQATSESADTTEATTEGQAKEKAPDDEEEKKEPGAKPKQGEKSSVKDFIRKPVARIFSHRSTEKKDGTGEVRKHSKVRSKSLDRLQDADASTVVVDQIEDPQAADEPDKSASQTTERKKGRDQKK</sequence>
<gene>
    <name evidence="3" type="primary">LOC115814279</name>
</gene>
<organism evidence="2 3">
    <name type="scientific">Chanos chanos</name>
    <name type="common">Milkfish</name>
    <name type="synonym">Mugil chanos</name>
    <dbReference type="NCBI Taxonomy" id="29144"/>
    <lineage>
        <taxon>Eukaryota</taxon>
        <taxon>Metazoa</taxon>
        <taxon>Chordata</taxon>
        <taxon>Craniata</taxon>
        <taxon>Vertebrata</taxon>
        <taxon>Euteleostomi</taxon>
        <taxon>Actinopterygii</taxon>
        <taxon>Neopterygii</taxon>
        <taxon>Teleostei</taxon>
        <taxon>Ostariophysi</taxon>
        <taxon>Gonorynchiformes</taxon>
        <taxon>Chanidae</taxon>
        <taxon>Chanos</taxon>
    </lineage>
</organism>
<feature type="compositionally biased region" description="Low complexity" evidence="1">
    <location>
        <begin position="30"/>
        <end position="49"/>
    </location>
</feature>
<evidence type="ECO:0000313" key="2">
    <source>
        <dbReference type="Proteomes" id="UP000504632"/>
    </source>
</evidence>
<evidence type="ECO:0000256" key="1">
    <source>
        <dbReference type="SAM" id="MobiDB-lite"/>
    </source>
</evidence>